<feature type="region of interest" description="Disordered" evidence="1">
    <location>
        <begin position="1"/>
        <end position="52"/>
    </location>
</feature>
<gene>
    <name evidence="2" type="ORF">MM415B02895_0008</name>
</gene>
<proteinExistence type="predicted"/>
<dbReference type="AlphaFoldDB" id="A0A6M3KZZ4"/>
<feature type="compositionally biased region" description="Low complexity" evidence="1">
    <location>
        <begin position="20"/>
        <end position="30"/>
    </location>
</feature>
<feature type="region of interest" description="Disordered" evidence="1">
    <location>
        <begin position="77"/>
        <end position="100"/>
    </location>
</feature>
<reference evidence="2" key="1">
    <citation type="submission" date="2020-03" db="EMBL/GenBank/DDBJ databases">
        <title>The deep terrestrial virosphere.</title>
        <authorList>
            <person name="Holmfeldt K."/>
            <person name="Nilsson E."/>
            <person name="Simone D."/>
            <person name="Lopez-Fernandez M."/>
            <person name="Wu X."/>
            <person name="de Brujin I."/>
            <person name="Lundin D."/>
            <person name="Andersson A."/>
            <person name="Bertilsson S."/>
            <person name="Dopson M."/>
        </authorList>
    </citation>
    <scope>NUCLEOTIDE SEQUENCE</scope>
    <source>
        <strain evidence="2">MM415B02895</strain>
    </source>
</reference>
<sequence length="261" mass="29575">MEETQVANTQGEGTPVQESTPAPTTAVTPTDSGAVAKEPQVEVTDRLDKNPRFQEVLRKNKENERKVREYEAMLKKQELSKAQATPAENDPYAGLAPEEKEQTRQFIDRFILPEVSKRYEPFVREVQTERLNKQINEAKEFAGKFGIDFDEKLPEVVDYLSQEGNRGRLTAKEAIQNLYLNDIVNTVKSKTAEEISREKEVLMEKKKQANMTHTTVAQPSVVQSDEMALQGKSFSEKLHHNIKKAMDAHAQGYQNPKASKV</sequence>
<accession>A0A6M3KZZ4</accession>
<feature type="compositionally biased region" description="Polar residues" evidence="1">
    <location>
        <begin position="1"/>
        <end position="19"/>
    </location>
</feature>
<protein>
    <submittedName>
        <fullName evidence="2">Uncharacterized protein</fullName>
    </submittedName>
</protein>
<dbReference type="EMBL" id="MT142732">
    <property type="protein sequence ID" value="QJA87786.1"/>
    <property type="molecule type" value="Genomic_DNA"/>
</dbReference>
<evidence type="ECO:0000313" key="2">
    <source>
        <dbReference type="EMBL" id="QJA87786.1"/>
    </source>
</evidence>
<evidence type="ECO:0000256" key="1">
    <source>
        <dbReference type="SAM" id="MobiDB-lite"/>
    </source>
</evidence>
<feature type="compositionally biased region" description="Basic and acidic residues" evidence="1">
    <location>
        <begin position="39"/>
        <end position="52"/>
    </location>
</feature>
<name>A0A6M3KZZ4_9ZZZZ</name>
<organism evidence="2">
    <name type="scientific">viral metagenome</name>
    <dbReference type="NCBI Taxonomy" id="1070528"/>
    <lineage>
        <taxon>unclassified sequences</taxon>
        <taxon>metagenomes</taxon>
        <taxon>organismal metagenomes</taxon>
    </lineage>
</organism>